<evidence type="ECO:0000256" key="2">
    <source>
        <dbReference type="SAM" id="MobiDB-lite"/>
    </source>
</evidence>
<dbReference type="PANTHER" id="PTHR37371">
    <property type="entry name" value="OS08G0180400 PROTEIN"/>
    <property type="match status" value="1"/>
</dbReference>
<keyword evidence="4" id="KW-1185">Reference proteome</keyword>
<dbReference type="PANTHER" id="PTHR37371:SF1">
    <property type="entry name" value="KINESIN-LIKE PROTEIN"/>
    <property type="match status" value="1"/>
</dbReference>
<evidence type="ECO:0000313" key="3">
    <source>
        <dbReference type="EMBL" id="QCD90904.1"/>
    </source>
</evidence>
<evidence type="ECO:0000313" key="4">
    <source>
        <dbReference type="Proteomes" id="UP000501690"/>
    </source>
</evidence>
<dbReference type="AlphaFoldDB" id="A0A4D6LSG1"/>
<name>A0A4D6LSG1_VIGUN</name>
<accession>A0A4D6LSG1</accession>
<dbReference type="EMBL" id="CP039348">
    <property type="protein sequence ID" value="QCD90904.1"/>
    <property type="molecule type" value="Genomic_DNA"/>
</dbReference>
<proteinExistence type="predicted"/>
<evidence type="ECO:0000256" key="1">
    <source>
        <dbReference type="SAM" id="Coils"/>
    </source>
</evidence>
<keyword evidence="1" id="KW-0175">Coiled coil</keyword>
<feature type="coiled-coil region" evidence="1">
    <location>
        <begin position="105"/>
        <end position="139"/>
    </location>
</feature>
<feature type="region of interest" description="Disordered" evidence="2">
    <location>
        <begin position="1"/>
        <end position="72"/>
    </location>
</feature>
<reference evidence="3 4" key="1">
    <citation type="submission" date="2019-04" db="EMBL/GenBank/DDBJ databases">
        <title>An improved genome assembly and genetic linkage map for asparagus bean, Vigna unguiculata ssp. sesquipedialis.</title>
        <authorList>
            <person name="Xia Q."/>
            <person name="Zhang R."/>
            <person name="Dong Y."/>
        </authorList>
    </citation>
    <scope>NUCLEOTIDE SEQUENCE [LARGE SCALE GENOMIC DNA]</scope>
    <source>
        <tissue evidence="3">Leaf</tissue>
    </source>
</reference>
<dbReference type="Proteomes" id="UP000501690">
    <property type="component" value="Linkage Group LG4"/>
</dbReference>
<gene>
    <name evidence="3" type="ORF">DEO72_LG4g1865</name>
</gene>
<sequence length="186" mass="20685">MKKTGKKTKPTVADLLKTPSPVASPVGSPEADSPAIFTRAASTSKRAKRATLATSSSPPRSHRAPSNISDLRNFTSSGVEDLKRRIDYSHSEFLKDLEGSNSRLHKRFKMQTQAYQQVMDEAEKEYKKVSERITESRDAMKASYEEFMLDAQASASRACKTSIVELSQSFEKAIDSLRKRYGVSSN</sequence>
<protein>
    <submittedName>
        <fullName evidence="3">Uncharacterized protein</fullName>
    </submittedName>
</protein>
<organism evidence="3 4">
    <name type="scientific">Vigna unguiculata</name>
    <name type="common">Cowpea</name>
    <dbReference type="NCBI Taxonomy" id="3917"/>
    <lineage>
        <taxon>Eukaryota</taxon>
        <taxon>Viridiplantae</taxon>
        <taxon>Streptophyta</taxon>
        <taxon>Embryophyta</taxon>
        <taxon>Tracheophyta</taxon>
        <taxon>Spermatophyta</taxon>
        <taxon>Magnoliopsida</taxon>
        <taxon>eudicotyledons</taxon>
        <taxon>Gunneridae</taxon>
        <taxon>Pentapetalae</taxon>
        <taxon>rosids</taxon>
        <taxon>fabids</taxon>
        <taxon>Fabales</taxon>
        <taxon>Fabaceae</taxon>
        <taxon>Papilionoideae</taxon>
        <taxon>50 kb inversion clade</taxon>
        <taxon>NPAAA clade</taxon>
        <taxon>indigoferoid/millettioid clade</taxon>
        <taxon>Phaseoleae</taxon>
        <taxon>Vigna</taxon>
    </lineage>
</organism>